<proteinExistence type="predicted"/>
<gene>
    <name evidence="1" type="ORF">DPMN_003431</name>
</gene>
<keyword evidence="2" id="KW-1185">Reference proteome</keyword>
<dbReference type="AlphaFoldDB" id="A0A9D4MLS8"/>
<evidence type="ECO:0000313" key="1">
    <source>
        <dbReference type="EMBL" id="KAH3879528.1"/>
    </source>
</evidence>
<name>A0A9D4MLS8_DREPO</name>
<organism evidence="1 2">
    <name type="scientific">Dreissena polymorpha</name>
    <name type="common">Zebra mussel</name>
    <name type="synonym">Mytilus polymorpha</name>
    <dbReference type="NCBI Taxonomy" id="45954"/>
    <lineage>
        <taxon>Eukaryota</taxon>
        <taxon>Metazoa</taxon>
        <taxon>Spiralia</taxon>
        <taxon>Lophotrochozoa</taxon>
        <taxon>Mollusca</taxon>
        <taxon>Bivalvia</taxon>
        <taxon>Autobranchia</taxon>
        <taxon>Heteroconchia</taxon>
        <taxon>Euheterodonta</taxon>
        <taxon>Imparidentia</taxon>
        <taxon>Neoheterodontei</taxon>
        <taxon>Myida</taxon>
        <taxon>Dreissenoidea</taxon>
        <taxon>Dreissenidae</taxon>
        <taxon>Dreissena</taxon>
    </lineage>
</organism>
<accession>A0A9D4MLS8</accession>
<dbReference type="Proteomes" id="UP000828390">
    <property type="component" value="Unassembled WGS sequence"/>
</dbReference>
<reference evidence="1" key="2">
    <citation type="submission" date="2020-11" db="EMBL/GenBank/DDBJ databases">
        <authorList>
            <person name="McCartney M.A."/>
            <person name="Auch B."/>
            <person name="Kono T."/>
            <person name="Mallez S."/>
            <person name="Becker A."/>
            <person name="Gohl D.M."/>
            <person name="Silverstein K.A.T."/>
            <person name="Koren S."/>
            <person name="Bechman K.B."/>
            <person name="Herman A."/>
            <person name="Abrahante J.E."/>
            <person name="Garbe J."/>
        </authorList>
    </citation>
    <scope>NUCLEOTIDE SEQUENCE</scope>
    <source>
        <strain evidence="1">Duluth1</strain>
        <tissue evidence="1">Whole animal</tissue>
    </source>
</reference>
<comment type="caution">
    <text evidence="1">The sequence shown here is derived from an EMBL/GenBank/DDBJ whole genome shotgun (WGS) entry which is preliminary data.</text>
</comment>
<evidence type="ECO:0000313" key="2">
    <source>
        <dbReference type="Proteomes" id="UP000828390"/>
    </source>
</evidence>
<sequence length="56" mass="6052">MPTGAVAHKACARIDQYNDAPPLGGFSWVKHYILLTQGRKSAFKSSGKVNIAAKIH</sequence>
<reference evidence="1" key="1">
    <citation type="journal article" date="2019" name="bioRxiv">
        <title>The Genome of the Zebra Mussel, Dreissena polymorpha: A Resource for Invasive Species Research.</title>
        <authorList>
            <person name="McCartney M.A."/>
            <person name="Auch B."/>
            <person name="Kono T."/>
            <person name="Mallez S."/>
            <person name="Zhang Y."/>
            <person name="Obille A."/>
            <person name="Becker A."/>
            <person name="Abrahante J.E."/>
            <person name="Garbe J."/>
            <person name="Badalamenti J.P."/>
            <person name="Herman A."/>
            <person name="Mangelson H."/>
            <person name="Liachko I."/>
            <person name="Sullivan S."/>
            <person name="Sone E.D."/>
            <person name="Koren S."/>
            <person name="Silverstein K.A.T."/>
            <person name="Beckman K.B."/>
            <person name="Gohl D.M."/>
        </authorList>
    </citation>
    <scope>NUCLEOTIDE SEQUENCE</scope>
    <source>
        <strain evidence="1">Duluth1</strain>
        <tissue evidence="1">Whole animal</tissue>
    </source>
</reference>
<protein>
    <submittedName>
        <fullName evidence="1">Uncharacterized protein</fullName>
    </submittedName>
</protein>
<dbReference type="EMBL" id="JAIWYP010000001">
    <property type="protein sequence ID" value="KAH3879528.1"/>
    <property type="molecule type" value="Genomic_DNA"/>
</dbReference>